<organism evidence="1">
    <name type="scientific">marine sediment metagenome</name>
    <dbReference type="NCBI Taxonomy" id="412755"/>
    <lineage>
        <taxon>unclassified sequences</taxon>
        <taxon>metagenomes</taxon>
        <taxon>ecological metagenomes</taxon>
    </lineage>
</organism>
<accession>A0A0F9RHU1</accession>
<protein>
    <submittedName>
        <fullName evidence="1">Uncharacterized protein</fullName>
    </submittedName>
</protein>
<dbReference type="EMBL" id="LAZR01000932">
    <property type="protein sequence ID" value="KKN54344.1"/>
    <property type="molecule type" value="Genomic_DNA"/>
</dbReference>
<evidence type="ECO:0000313" key="1">
    <source>
        <dbReference type="EMBL" id="KKN54344.1"/>
    </source>
</evidence>
<name>A0A0F9RHU1_9ZZZZ</name>
<proteinExistence type="predicted"/>
<sequence>MENEYECYHTEKSPSGGIEMKIQILNRYEPTSEWHEIYANGTLLFEGESAPHAQLQIFMGWLAQQPDVEIEIRAFTVEYEQREREDFMPPLRAMTGDLYWDDWERAKGI</sequence>
<comment type="caution">
    <text evidence="1">The sequence shown here is derived from an EMBL/GenBank/DDBJ whole genome shotgun (WGS) entry which is preliminary data.</text>
</comment>
<reference evidence="1" key="1">
    <citation type="journal article" date="2015" name="Nature">
        <title>Complex archaea that bridge the gap between prokaryotes and eukaryotes.</title>
        <authorList>
            <person name="Spang A."/>
            <person name="Saw J.H."/>
            <person name="Jorgensen S.L."/>
            <person name="Zaremba-Niedzwiedzka K."/>
            <person name="Martijn J."/>
            <person name="Lind A.E."/>
            <person name="van Eijk R."/>
            <person name="Schleper C."/>
            <person name="Guy L."/>
            <person name="Ettema T.J."/>
        </authorList>
    </citation>
    <scope>NUCLEOTIDE SEQUENCE</scope>
</reference>
<gene>
    <name evidence="1" type="ORF">LCGC14_0593220</name>
</gene>
<dbReference type="AlphaFoldDB" id="A0A0F9RHU1"/>